<comment type="caution">
    <text evidence="10">The sequence shown here is derived from an EMBL/GenBank/DDBJ whole genome shotgun (WGS) entry which is preliminary data.</text>
</comment>
<comment type="subcellular location">
    <subcellularLocation>
        <location evidence="1">Cell membrane</location>
        <topology evidence="1">Multi-pass membrane protein</topology>
    </subcellularLocation>
</comment>
<dbReference type="GO" id="GO:0006493">
    <property type="term" value="P:protein O-linked glycosylation"/>
    <property type="evidence" value="ECO:0007669"/>
    <property type="project" value="InterPro"/>
</dbReference>
<feature type="transmembrane region" description="Helical" evidence="8">
    <location>
        <begin position="344"/>
        <end position="363"/>
    </location>
</feature>
<keyword evidence="3" id="KW-0328">Glycosyltransferase</keyword>
<evidence type="ECO:0000256" key="8">
    <source>
        <dbReference type="SAM" id="Phobius"/>
    </source>
</evidence>
<dbReference type="GO" id="GO:0000030">
    <property type="term" value="F:mannosyltransferase activity"/>
    <property type="evidence" value="ECO:0007669"/>
    <property type="project" value="InterPro"/>
</dbReference>
<dbReference type="GO" id="GO:0016763">
    <property type="term" value="F:pentosyltransferase activity"/>
    <property type="evidence" value="ECO:0007669"/>
    <property type="project" value="TreeGrafter"/>
</dbReference>
<accession>A0A1F5YSS0</accession>
<evidence type="ECO:0000256" key="5">
    <source>
        <dbReference type="ARBA" id="ARBA00022692"/>
    </source>
</evidence>
<keyword evidence="5 8" id="KW-0812">Transmembrane</keyword>
<evidence type="ECO:0000256" key="2">
    <source>
        <dbReference type="ARBA" id="ARBA00022475"/>
    </source>
</evidence>
<dbReference type="EMBL" id="MFJA01000038">
    <property type="protein sequence ID" value="OGG03154.1"/>
    <property type="molecule type" value="Genomic_DNA"/>
</dbReference>
<dbReference type="GO" id="GO:0009103">
    <property type="term" value="P:lipopolysaccharide biosynthetic process"/>
    <property type="evidence" value="ECO:0007669"/>
    <property type="project" value="UniProtKB-ARBA"/>
</dbReference>
<dbReference type="Pfam" id="PF02366">
    <property type="entry name" value="PMT"/>
    <property type="match status" value="1"/>
</dbReference>
<feature type="transmembrane region" description="Helical" evidence="8">
    <location>
        <begin position="384"/>
        <end position="406"/>
    </location>
</feature>
<dbReference type="InterPro" id="IPR050297">
    <property type="entry name" value="LipidA_mod_glycosyltrf_83"/>
</dbReference>
<dbReference type="InterPro" id="IPR003342">
    <property type="entry name" value="ArnT-like_N"/>
</dbReference>
<evidence type="ECO:0000256" key="3">
    <source>
        <dbReference type="ARBA" id="ARBA00022676"/>
    </source>
</evidence>
<keyword evidence="6 8" id="KW-1133">Transmembrane helix</keyword>
<feature type="transmembrane region" description="Helical" evidence="8">
    <location>
        <begin position="177"/>
        <end position="195"/>
    </location>
</feature>
<evidence type="ECO:0000256" key="1">
    <source>
        <dbReference type="ARBA" id="ARBA00004651"/>
    </source>
</evidence>
<dbReference type="STRING" id="1798371.A2W14_03580"/>
<feature type="transmembrane region" description="Helical" evidence="8">
    <location>
        <begin position="207"/>
        <end position="224"/>
    </location>
</feature>
<evidence type="ECO:0000256" key="4">
    <source>
        <dbReference type="ARBA" id="ARBA00022679"/>
    </source>
</evidence>
<dbReference type="PANTHER" id="PTHR33908">
    <property type="entry name" value="MANNOSYLTRANSFERASE YKCB-RELATED"/>
    <property type="match status" value="1"/>
</dbReference>
<sequence length="638" mass="73517">MKKHIILILILLIAAFLRFFNSLHDSPYFFNPDERNMAIAISRFVLPSKLTAIPSCLASEFFPKNLDSNDCSLNPHFFSYGQFPLYLAFTSDQITKPVINLINPQPAPKNMQLTTDFPSAVYWLRFYSALFSVLIVLAVFLISRQLFSFNLSLILAAFSAFTPGLIQAAHFGTTESLLTFFFLSAVFFSLKLQSSLSLDKKLFSNKLILYSFFISISVGLALGAKLTGVFFLIPPFLILLFELFKSASQKKKNWPVFIIGLTVPAKKLFQLFSIGLFILIISLIIFVIFSPYNLVEPANFTSAVFGYESDVATGKFEAFYTRQFVNTLPFIFHMEKIFPFALGWPLYLLGIIGFLLLNLKLTIKFFLVLLKRMKIIKLHSKNPLLLITVFEEKSLLIIFSFLIFLLPNTILFAKWTRFMTPIFPFFAIFSGYFINYFERKFSKKVFLLLSSSFLILALSPGFAFMSIYKNKDSRVTASYWIYQNLSNNSYVLSETANVVDIPLGLTDYRRPDFNATVISFDFYHLDEKPELYAGLLDHLEKADYIFIPSRRIFKNHLQQPEKYKLVTKYFQLLFSGRLGFVKVTEFSSYPSLRLGPINLQFPDEDAEETFTVFDHPVIRIYKKVTPMSKNDYHLLFIN</sequence>
<evidence type="ECO:0000313" key="11">
    <source>
        <dbReference type="Proteomes" id="UP000176665"/>
    </source>
</evidence>
<proteinExistence type="predicted"/>
<evidence type="ECO:0000313" key="10">
    <source>
        <dbReference type="EMBL" id="OGG03154.1"/>
    </source>
</evidence>
<protein>
    <recommendedName>
        <fullName evidence="9">ArnT-like N-terminal domain-containing protein</fullName>
    </recommendedName>
</protein>
<feature type="transmembrane region" description="Helical" evidence="8">
    <location>
        <begin position="120"/>
        <end position="142"/>
    </location>
</feature>
<feature type="transmembrane region" description="Helical" evidence="8">
    <location>
        <begin position="268"/>
        <end position="289"/>
    </location>
</feature>
<evidence type="ECO:0000256" key="7">
    <source>
        <dbReference type="ARBA" id="ARBA00023136"/>
    </source>
</evidence>
<name>A0A1F5YSS0_9BACT</name>
<keyword evidence="2" id="KW-1003">Cell membrane</keyword>
<dbReference type="GO" id="GO:0005886">
    <property type="term" value="C:plasma membrane"/>
    <property type="evidence" value="ECO:0007669"/>
    <property type="project" value="UniProtKB-SubCell"/>
</dbReference>
<feature type="transmembrane region" description="Helical" evidence="8">
    <location>
        <begin position="230"/>
        <end position="247"/>
    </location>
</feature>
<feature type="transmembrane region" description="Helical" evidence="8">
    <location>
        <begin position="445"/>
        <end position="468"/>
    </location>
</feature>
<dbReference type="AlphaFoldDB" id="A0A1F5YSS0"/>
<reference evidence="10 11" key="1">
    <citation type="journal article" date="2016" name="Nat. Commun.">
        <title>Thousands of microbial genomes shed light on interconnected biogeochemical processes in an aquifer system.</title>
        <authorList>
            <person name="Anantharaman K."/>
            <person name="Brown C.T."/>
            <person name="Hug L.A."/>
            <person name="Sharon I."/>
            <person name="Castelle C.J."/>
            <person name="Probst A.J."/>
            <person name="Thomas B.C."/>
            <person name="Singh A."/>
            <person name="Wilkins M.J."/>
            <person name="Karaoz U."/>
            <person name="Brodie E.L."/>
            <person name="Williams K.H."/>
            <person name="Hubbard S.S."/>
            <person name="Banfield J.F."/>
        </authorList>
    </citation>
    <scope>NUCLEOTIDE SEQUENCE [LARGE SCALE GENOMIC DNA]</scope>
</reference>
<dbReference type="Proteomes" id="UP000176665">
    <property type="component" value="Unassembled WGS sequence"/>
</dbReference>
<feature type="transmembrane region" description="Helical" evidence="8">
    <location>
        <begin position="149"/>
        <end position="171"/>
    </location>
</feature>
<keyword evidence="4" id="KW-0808">Transferase</keyword>
<gene>
    <name evidence="10" type="ORF">A2W14_03580</name>
</gene>
<organism evidence="10 11">
    <name type="scientific">Candidatus Gottesmanbacteria bacterium RBG_16_37_8</name>
    <dbReference type="NCBI Taxonomy" id="1798371"/>
    <lineage>
        <taxon>Bacteria</taxon>
        <taxon>Candidatus Gottesmaniibacteriota</taxon>
    </lineage>
</organism>
<keyword evidence="7 8" id="KW-0472">Membrane</keyword>
<evidence type="ECO:0000256" key="6">
    <source>
        <dbReference type="ARBA" id="ARBA00022989"/>
    </source>
</evidence>
<feature type="transmembrane region" description="Helical" evidence="8">
    <location>
        <begin position="418"/>
        <end position="438"/>
    </location>
</feature>
<evidence type="ECO:0000259" key="9">
    <source>
        <dbReference type="Pfam" id="PF02366"/>
    </source>
</evidence>
<feature type="domain" description="ArnT-like N-terminal" evidence="9">
    <location>
        <begin position="120"/>
        <end position="280"/>
    </location>
</feature>
<dbReference type="PANTHER" id="PTHR33908:SF11">
    <property type="entry name" value="MEMBRANE PROTEIN"/>
    <property type="match status" value="1"/>
</dbReference>